<keyword evidence="6" id="KW-1133">Transmembrane helix</keyword>
<dbReference type="PANTHER" id="PTHR48021">
    <property type="match status" value="1"/>
</dbReference>
<evidence type="ECO:0000256" key="4">
    <source>
        <dbReference type="ARBA" id="ARBA00022597"/>
    </source>
</evidence>
<dbReference type="Pfam" id="PF00083">
    <property type="entry name" value="Sugar_tr"/>
    <property type="match status" value="1"/>
</dbReference>
<sequence length="434" mass="47728">MVFNSIRMSGKLLQFLSAIFANIGTIVYGIAGGWPSATMPILSSTDSPLPSGPLTTEEVSLVNSILAIGGMVGAVFFGWISDYCGRKWPLVVAMIPQVIAFILIATAQNTMFLYISRFLSGSILGIFYNIGIIIAYIICAYMPFYSVPYVALAIMSLFTLYTFFPESPQYLLLKCQNSAAEKSFKFFRGFSKTDQTKLEFESLKAHVTTSNTKTNLTLEDFKPASTRKAMLISYIILSGRNLSGVFPLLNYTVSIFEAAGTGFDPHISSIIVAVIQLAGTAFSAYITDKSGRRFLLISSLLLTGLCLSVMGIYFYLNHLQYDLSSISWLPVVFLSGTFFVAAGVLNVPVYILAELLPVKVRSSVATVFMATAWPQTFFIVQYYAPIAESLGVYSCMWLFAGWCFFEAIFAYFLLPETKGKSAAEIVLALEGEIK</sequence>
<dbReference type="InterPro" id="IPR036259">
    <property type="entry name" value="MFS_trans_sf"/>
</dbReference>
<keyword evidence="2" id="KW-0813">Transport</keyword>
<dbReference type="EMBL" id="AJVK01005426">
    <property type="status" value="NOT_ANNOTATED_CDS"/>
    <property type="molecule type" value="Genomic_DNA"/>
</dbReference>
<dbReference type="Proteomes" id="UP000092462">
    <property type="component" value="Unassembled WGS sequence"/>
</dbReference>
<keyword evidence="5" id="KW-0812">Transmembrane</keyword>
<dbReference type="VEuPathDB" id="VectorBase:PPAPM1_000467"/>
<dbReference type="FunFam" id="1.20.1250.20:FF:000218">
    <property type="entry name" value="facilitated trehalose transporter Tret1"/>
    <property type="match status" value="1"/>
</dbReference>
<keyword evidence="7" id="KW-0472">Membrane</keyword>
<evidence type="ECO:0000256" key="6">
    <source>
        <dbReference type="ARBA" id="ARBA00022989"/>
    </source>
</evidence>
<evidence type="ECO:0000256" key="7">
    <source>
        <dbReference type="ARBA" id="ARBA00023136"/>
    </source>
</evidence>
<keyword evidence="10" id="KW-1185">Reference proteome</keyword>
<dbReference type="InterPro" id="IPR005828">
    <property type="entry name" value="MFS_sugar_transport-like"/>
</dbReference>
<evidence type="ECO:0000256" key="1">
    <source>
        <dbReference type="ARBA" id="ARBA00004651"/>
    </source>
</evidence>
<dbReference type="AlphaFoldDB" id="A0A1B0DDL9"/>
<evidence type="ECO:0000313" key="10">
    <source>
        <dbReference type="Proteomes" id="UP000092462"/>
    </source>
</evidence>
<dbReference type="PROSITE" id="PS50850">
    <property type="entry name" value="MFS"/>
    <property type="match status" value="1"/>
</dbReference>
<dbReference type="EMBL" id="AJVK01005425">
    <property type="status" value="NOT_ANNOTATED_CDS"/>
    <property type="molecule type" value="Genomic_DNA"/>
</dbReference>
<proteinExistence type="predicted"/>
<keyword evidence="3" id="KW-1003">Cell membrane</keyword>
<comment type="subcellular location">
    <subcellularLocation>
        <location evidence="1">Cell membrane</location>
        <topology evidence="1">Multi-pass membrane protein</topology>
    </subcellularLocation>
</comment>
<reference evidence="9" key="1">
    <citation type="submission" date="2022-08" db="UniProtKB">
        <authorList>
            <consortium name="EnsemblMetazoa"/>
        </authorList>
    </citation>
    <scope>IDENTIFICATION</scope>
    <source>
        <strain evidence="9">Israel</strain>
    </source>
</reference>
<dbReference type="PANTHER" id="PTHR48021:SF33">
    <property type="entry name" value="AT22075P-RELATED"/>
    <property type="match status" value="1"/>
</dbReference>
<keyword evidence="4" id="KW-0762">Sugar transport</keyword>
<dbReference type="InterPro" id="IPR020846">
    <property type="entry name" value="MFS_dom"/>
</dbReference>
<evidence type="ECO:0000259" key="8">
    <source>
        <dbReference type="PROSITE" id="PS50850"/>
    </source>
</evidence>
<dbReference type="EnsemblMetazoa" id="PPAI005992-RA">
    <property type="protein sequence ID" value="PPAI005992-PA"/>
    <property type="gene ID" value="PPAI005992"/>
</dbReference>
<protein>
    <recommendedName>
        <fullName evidence="8">Major facilitator superfamily (MFS) profile domain-containing protein</fullName>
    </recommendedName>
</protein>
<feature type="domain" description="Major facilitator superfamily (MFS) profile" evidence="8">
    <location>
        <begin position="17"/>
        <end position="418"/>
    </location>
</feature>
<dbReference type="VEuPathDB" id="VectorBase:PPAI005992"/>
<evidence type="ECO:0000256" key="2">
    <source>
        <dbReference type="ARBA" id="ARBA00022448"/>
    </source>
</evidence>
<dbReference type="SUPFAM" id="SSF103473">
    <property type="entry name" value="MFS general substrate transporter"/>
    <property type="match status" value="1"/>
</dbReference>
<organism evidence="9 10">
    <name type="scientific">Phlebotomus papatasi</name>
    <name type="common">Sandfly</name>
    <dbReference type="NCBI Taxonomy" id="29031"/>
    <lineage>
        <taxon>Eukaryota</taxon>
        <taxon>Metazoa</taxon>
        <taxon>Ecdysozoa</taxon>
        <taxon>Arthropoda</taxon>
        <taxon>Hexapoda</taxon>
        <taxon>Insecta</taxon>
        <taxon>Pterygota</taxon>
        <taxon>Neoptera</taxon>
        <taxon>Endopterygota</taxon>
        <taxon>Diptera</taxon>
        <taxon>Nematocera</taxon>
        <taxon>Psychodoidea</taxon>
        <taxon>Psychodidae</taxon>
        <taxon>Phlebotomus</taxon>
        <taxon>Phlebotomus</taxon>
    </lineage>
</organism>
<dbReference type="GO" id="GO:0005886">
    <property type="term" value="C:plasma membrane"/>
    <property type="evidence" value="ECO:0007669"/>
    <property type="project" value="UniProtKB-SubCell"/>
</dbReference>
<name>A0A1B0DDL9_PHLPP</name>
<evidence type="ECO:0000256" key="3">
    <source>
        <dbReference type="ARBA" id="ARBA00022475"/>
    </source>
</evidence>
<evidence type="ECO:0000313" key="9">
    <source>
        <dbReference type="EnsemblMetazoa" id="PPAI005992-PA"/>
    </source>
</evidence>
<evidence type="ECO:0000256" key="5">
    <source>
        <dbReference type="ARBA" id="ARBA00022692"/>
    </source>
</evidence>
<dbReference type="InterPro" id="IPR050549">
    <property type="entry name" value="MFS_Trehalose_Transporter"/>
</dbReference>
<accession>A0A1B0DDL9</accession>
<dbReference type="Gene3D" id="1.20.1250.20">
    <property type="entry name" value="MFS general substrate transporter like domains"/>
    <property type="match status" value="1"/>
</dbReference>
<dbReference type="EMBL" id="AJVK01005427">
    <property type="status" value="NOT_ANNOTATED_CDS"/>
    <property type="molecule type" value="Genomic_DNA"/>
</dbReference>
<dbReference type="GO" id="GO:0022857">
    <property type="term" value="F:transmembrane transporter activity"/>
    <property type="evidence" value="ECO:0007669"/>
    <property type="project" value="InterPro"/>
</dbReference>